<dbReference type="InterPro" id="IPR036595">
    <property type="entry name" value="A-macroglobulin_rcpt-bd_sf"/>
</dbReference>
<dbReference type="GeneTree" id="ENSGT00940000158779"/>
<evidence type="ECO:0000313" key="10">
    <source>
        <dbReference type="Ensembl" id="ENSPMRP00000034202.1"/>
    </source>
</evidence>
<dbReference type="AlphaFoldDB" id="A0A670KHJ4"/>
<dbReference type="GO" id="GO:0005615">
    <property type="term" value="C:extracellular space"/>
    <property type="evidence" value="ECO:0007669"/>
    <property type="project" value="InterPro"/>
</dbReference>
<dbReference type="Gene3D" id="1.50.10.20">
    <property type="match status" value="2"/>
</dbReference>
<dbReference type="InterPro" id="IPR001599">
    <property type="entry name" value="Macroglobln_a2"/>
</dbReference>
<dbReference type="InterPro" id="IPR014756">
    <property type="entry name" value="Ig_E-set"/>
</dbReference>
<evidence type="ECO:0000256" key="4">
    <source>
        <dbReference type="ARBA" id="ARBA00022690"/>
    </source>
</evidence>
<feature type="domain" description="Alpha-2-macroglobulin bait region" evidence="7">
    <location>
        <begin position="378"/>
        <end position="527"/>
    </location>
</feature>
<dbReference type="InterPro" id="IPR009048">
    <property type="entry name" value="A-macroglobulin_rcpt-bd"/>
</dbReference>
<feature type="domain" description="Alpha-2-macroglobulin" evidence="8">
    <location>
        <begin position="636"/>
        <end position="726"/>
    </location>
</feature>
<proteinExistence type="inferred from homology"/>
<dbReference type="Ensembl" id="ENSPMRT00000036291.1">
    <property type="protein sequence ID" value="ENSPMRP00000034202.1"/>
    <property type="gene ID" value="ENSPMRG00000022183.1"/>
</dbReference>
<dbReference type="GO" id="GO:0004867">
    <property type="term" value="F:serine-type endopeptidase inhibitor activity"/>
    <property type="evidence" value="ECO:0007669"/>
    <property type="project" value="UniProtKB-KW"/>
</dbReference>
<dbReference type="PANTHER" id="PTHR11412:SF173">
    <property type="entry name" value="OVOSTATIN"/>
    <property type="match status" value="1"/>
</dbReference>
<comment type="subcellular location">
    <subcellularLocation>
        <location evidence="1">Secreted</location>
    </subcellularLocation>
</comment>
<evidence type="ECO:0000259" key="9">
    <source>
        <dbReference type="SMART" id="SM01361"/>
    </source>
</evidence>
<protein>
    <recommendedName>
        <fullName evidence="12">Ovostatin</fullName>
    </recommendedName>
</protein>
<keyword evidence="4" id="KW-0646">Protease inhibitor</keyword>
<dbReference type="PANTHER" id="PTHR11412">
    <property type="entry name" value="MACROGLOBULIN / COMPLEMENT"/>
    <property type="match status" value="1"/>
</dbReference>
<dbReference type="InterPro" id="IPR019742">
    <property type="entry name" value="MacrogloblnA2_CS"/>
</dbReference>
<dbReference type="SUPFAM" id="SSF48239">
    <property type="entry name" value="Terpenoid cyclases/Protein prenyltransferases"/>
    <property type="match status" value="1"/>
</dbReference>
<dbReference type="SUPFAM" id="SSF49410">
    <property type="entry name" value="Alpha-macroglobulin receptor domain"/>
    <property type="match status" value="1"/>
</dbReference>
<evidence type="ECO:0008006" key="12">
    <source>
        <dbReference type="Google" id="ProtNLM"/>
    </source>
</evidence>
<accession>A0A670KHJ4</accession>
<evidence type="ECO:0000313" key="11">
    <source>
        <dbReference type="Proteomes" id="UP000472272"/>
    </source>
</evidence>
<dbReference type="Gene3D" id="2.60.120.1540">
    <property type="match status" value="1"/>
</dbReference>
<dbReference type="InterPro" id="IPR011626">
    <property type="entry name" value="Alpha-macroglobulin_TED"/>
</dbReference>
<evidence type="ECO:0000256" key="3">
    <source>
        <dbReference type="ARBA" id="ARBA00022525"/>
    </source>
</evidence>
<dbReference type="Pfam" id="PF07703">
    <property type="entry name" value="A2M_BRD"/>
    <property type="match status" value="1"/>
</dbReference>
<dbReference type="SMART" id="SM01360">
    <property type="entry name" value="A2M"/>
    <property type="match status" value="1"/>
</dbReference>
<dbReference type="InterPro" id="IPR040839">
    <property type="entry name" value="MG4"/>
</dbReference>
<reference evidence="10" key="2">
    <citation type="submission" date="2025-08" db="UniProtKB">
        <authorList>
            <consortium name="Ensembl"/>
        </authorList>
    </citation>
    <scope>IDENTIFICATION</scope>
</reference>
<dbReference type="Pfam" id="PF00207">
    <property type="entry name" value="A2M"/>
    <property type="match status" value="1"/>
</dbReference>
<sequence>MPPAAWSNSSWQYILIVPAVVQSNTTNEACVQLLNLNETVSVDVVLEYNVDRFPLWEGTVDKKHFSQCINFTVPPADSNPLAYIVFSAKGALISFHERRSVAVRNISTLVFVQTDKPVYKPDQKENGMVYLLLLSQDPQGNRIAQWLNQTPSFGILQLELVINQGALLGSYQIVVENPPNYNTYHWFTMEEYGEYHCEAYLYTFGQPVQGTVQIRVCRHRYYDPRCNRDSNGICEAVSAQVTGKSVLWATVECIQISKSNYISVYQARKTITLENVDPYYRRGIPLTGQMKVNDEDGAPLPNGLIFIEFDGEVVANYTTDNNGTAQFSIPTSHLFEPRYKLRAIYEPDQCTEYGWLENYKPEAVHYVQRYFSRTNSFVKIEPVLRELPCGKREAISVHYILNKVQNEELPSKVHFYYLVSLLLTSFLDSFNFVFFLTAGRYSRFSIPLMIDQKAAPRAKLLVYTLHPHGELIADSISFEVEKCFRNKVSLQFSKKEALPASGIGLNLKAASNSFCALRAVDKSVLLLRPGEDLTPESVYSRLPYQELYGYYYNGLNLEDTPKEPCVELKNTFFDAQFYIPVNVTDDGNVYDVFRNLGLKVFTNSTLLKPVVCQSDFECKKISSDYPDNEPRIMDEVYNFVLLCFSSSGKANLSYTVPDTITEWEANAFCMNDNIGFGLSGVASLTAFQPFFVEPAMPYSTIRGEVFLFKGNVFNFLDDCIEVRSSVSMHKCPYYFCSQGDILGTAMKNAENLLPMPYGCAEQNIAMFLSHLYILFYLTDTKQLTEEKKSRILRNLNAGKYLPFGQSSPAIFVDENILNQALLWISSKQGPDGCFKSDGKIYNQALEDGADQNTILTAYITSSLLESNLKSSYPVVRAGLSCLDAASDGRVRSTFENALLAHTYGLAGNAEKQKHFLDVLMASATRNGGLLYWKREKRPRVEDFPSFYIRASSLEILMNSYVLLAWLNRPNLSQEDLTVGSQMARWLVRNQNSLGGFSSSQVTYTLIGDCMEKYLLLSKVFQVTSSNSVLLQQVELPNIPGNYSVEVKGSGCVYIQTPLQYNIIFPTHGSGFALTVRTKNASCASNFLSRFDLELKARYTGERNASNMVIFDIKMLSGFVPVSSSLERLLDKVMRTETRNDHVFLYLESVSLPEVASLQQTCKRSPSHKLSLIFSFFLCSGIIKGDYLDINSRRIPSCVQKQTSYSSNV</sequence>
<dbReference type="InterPro" id="IPR008930">
    <property type="entry name" value="Terpenoid_cyclase/PrenylTrfase"/>
</dbReference>
<dbReference type="Gene3D" id="2.60.40.1930">
    <property type="match status" value="2"/>
</dbReference>
<dbReference type="Gene3D" id="2.60.40.10">
    <property type="entry name" value="Immunoglobulins"/>
    <property type="match status" value="2"/>
</dbReference>
<keyword evidence="6" id="KW-1015">Disulfide bond</keyword>
<dbReference type="SMART" id="SM01361">
    <property type="entry name" value="A2M_recep"/>
    <property type="match status" value="1"/>
</dbReference>
<dbReference type="OMA" id="ENMDPFY"/>
<dbReference type="InterPro" id="IPR013783">
    <property type="entry name" value="Ig-like_fold"/>
</dbReference>
<name>A0A670KHJ4_PODMU</name>
<dbReference type="PROSITE" id="PS00477">
    <property type="entry name" value="ALPHA_2_MACROGLOBULIN"/>
    <property type="match status" value="1"/>
</dbReference>
<comment type="similarity">
    <text evidence="2">Belongs to the protease inhibitor I39 (alpha-2-macroglobulin) family.</text>
</comment>
<dbReference type="Pfam" id="PF07678">
    <property type="entry name" value="TED_complement"/>
    <property type="match status" value="2"/>
</dbReference>
<evidence type="ECO:0000256" key="6">
    <source>
        <dbReference type="ARBA" id="ARBA00023157"/>
    </source>
</evidence>
<evidence type="ECO:0000259" key="7">
    <source>
        <dbReference type="SMART" id="SM01359"/>
    </source>
</evidence>
<dbReference type="Proteomes" id="UP000472272">
    <property type="component" value="Chromosome 17"/>
</dbReference>
<evidence type="ECO:0000259" key="8">
    <source>
        <dbReference type="SMART" id="SM01360"/>
    </source>
</evidence>
<keyword evidence="3" id="KW-0964">Secreted</keyword>
<keyword evidence="5" id="KW-0722">Serine protease inhibitor</keyword>
<dbReference type="InterPro" id="IPR050473">
    <property type="entry name" value="A2M/Complement_sys"/>
</dbReference>
<dbReference type="InterPro" id="IPR011625">
    <property type="entry name" value="A2M_N_BRD"/>
</dbReference>
<dbReference type="SUPFAM" id="SSF81296">
    <property type="entry name" value="E set domains"/>
    <property type="match status" value="1"/>
</dbReference>
<dbReference type="Pfam" id="PF17789">
    <property type="entry name" value="MG4"/>
    <property type="match status" value="1"/>
</dbReference>
<evidence type="ECO:0000256" key="1">
    <source>
        <dbReference type="ARBA" id="ARBA00004613"/>
    </source>
</evidence>
<dbReference type="Pfam" id="PF07677">
    <property type="entry name" value="A2M_recep"/>
    <property type="match status" value="1"/>
</dbReference>
<feature type="domain" description="Alpha-macroglobulin receptor-binding" evidence="9">
    <location>
        <begin position="1105"/>
        <end position="1165"/>
    </location>
</feature>
<keyword evidence="11" id="KW-1185">Reference proteome</keyword>
<reference evidence="10" key="3">
    <citation type="submission" date="2025-09" db="UniProtKB">
        <authorList>
            <consortium name="Ensembl"/>
        </authorList>
    </citation>
    <scope>IDENTIFICATION</scope>
</reference>
<dbReference type="Gene3D" id="2.20.130.20">
    <property type="match status" value="1"/>
</dbReference>
<evidence type="ECO:0000256" key="5">
    <source>
        <dbReference type="ARBA" id="ARBA00022900"/>
    </source>
</evidence>
<dbReference type="SMART" id="SM01359">
    <property type="entry name" value="A2M_N_2"/>
    <property type="match status" value="1"/>
</dbReference>
<organism evidence="10 11">
    <name type="scientific">Podarcis muralis</name>
    <name type="common">Wall lizard</name>
    <name type="synonym">Lacerta muralis</name>
    <dbReference type="NCBI Taxonomy" id="64176"/>
    <lineage>
        <taxon>Eukaryota</taxon>
        <taxon>Metazoa</taxon>
        <taxon>Chordata</taxon>
        <taxon>Craniata</taxon>
        <taxon>Vertebrata</taxon>
        <taxon>Euteleostomi</taxon>
        <taxon>Lepidosauria</taxon>
        <taxon>Squamata</taxon>
        <taxon>Bifurcata</taxon>
        <taxon>Unidentata</taxon>
        <taxon>Episquamata</taxon>
        <taxon>Laterata</taxon>
        <taxon>Lacertibaenia</taxon>
        <taxon>Lacertidae</taxon>
        <taxon>Podarcis</taxon>
    </lineage>
</organism>
<dbReference type="InterPro" id="IPR047565">
    <property type="entry name" value="Alpha-macroglob_thiol-ester_cl"/>
</dbReference>
<dbReference type="Gene3D" id="2.60.40.690">
    <property type="entry name" value="Alpha-macroglobulin, receptor-binding domain"/>
    <property type="match status" value="1"/>
</dbReference>
<evidence type="ECO:0000256" key="2">
    <source>
        <dbReference type="ARBA" id="ARBA00010952"/>
    </source>
</evidence>
<dbReference type="SMART" id="SM01419">
    <property type="entry name" value="Thiol-ester_cl"/>
    <property type="match status" value="1"/>
</dbReference>
<reference evidence="10 11" key="1">
    <citation type="journal article" date="2019" name="Proc. Natl. Acad. Sci. U.S.A.">
        <title>Regulatory changes in pterin and carotenoid genes underlie balanced color polymorphisms in the wall lizard.</title>
        <authorList>
            <person name="Andrade P."/>
            <person name="Pinho C."/>
            <person name="Perez I de Lanuza G."/>
            <person name="Afonso S."/>
            <person name="Brejcha J."/>
            <person name="Rubin C.J."/>
            <person name="Wallerman O."/>
            <person name="Pereira P."/>
            <person name="Sabatino S.J."/>
            <person name="Bellati A."/>
            <person name="Pellitteri-Rosa D."/>
            <person name="Bosakova Z."/>
            <person name="Bunikis I."/>
            <person name="Carretero M.A."/>
            <person name="Feiner N."/>
            <person name="Marsik P."/>
            <person name="Pauperio F."/>
            <person name="Salvi D."/>
            <person name="Soler L."/>
            <person name="While G.M."/>
            <person name="Uller T."/>
            <person name="Font E."/>
            <person name="Andersson L."/>
            <person name="Carneiro M."/>
        </authorList>
    </citation>
    <scope>NUCLEOTIDE SEQUENCE</scope>
</reference>